<dbReference type="Pfam" id="PF02457">
    <property type="entry name" value="DAC"/>
    <property type="match status" value="1"/>
</dbReference>
<evidence type="ECO:0000259" key="6">
    <source>
        <dbReference type="PROSITE" id="PS51794"/>
    </source>
</evidence>
<dbReference type="GO" id="GO:0005524">
    <property type="term" value="F:ATP binding"/>
    <property type="evidence" value="ECO:0007669"/>
    <property type="project" value="UniProtKB-KW"/>
</dbReference>
<evidence type="ECO:0000256" key="1">
    <source>
        <dbReference type="ARBA" id="ARBA00000877"/>
    </source>
</evidence>
<dbReference type="GO" id="GO:0106408">
    <property type="term" value="F:diadenylate cyclase activity"/>
    <property type="evidence" value="ECO:0007669"/>
    <property type="project" value="UniProtKB-EC"/>
</dbReference>
<dbReference type="PROSITE" id="PS51794">
    <property type="entry name" value="DAC"/>
    <property type="match status" value="1"/>
</dbReference>
<dbReference type="InterPro" id="IPR010994">
    <property type="entry name" value="RuvA_2-like"/>
</dbReference>
<dbReference type="SUPFAM" id="SSF47781">
    <property type="entry name" value="RuvA domain 2-like"/>
    <property type="match status" value="1"/>
</dbReference>
<dbReference type="Gene3D" id="1.20.1260.110">
    <property type="entry name" value="DNA integrity scanning linker region"/>
    <property type="match status" value="1"/>
</dbReference>
<accession>A0A5S9IKQ0</accession>
<dbReference type="NCBIfam" id="NF010009">
    <property type="entry name" value="PRK13482.1"/>
    <property type="match status" value="1"/>
</dbReference>
<organism evidence="7 8">
    <name type="scientific">Uabimicrobium amorphum</name>
    <dbReference type="NCBI Taxonomy" id="2596890"/>
    <lineage>
        <taxon>Bacteria</taxon>
        <taxon>Pseudomonadati</taxon>
        <taxon>Planctomycetota</taxon>
        <taxon>Candidatus Uabimicrobiia</taxon>
        <taxon>Candidatus Uabimicrobiales</taxon>
        <taxon>Candidatus Uabimicrobiaceae</taxon>
        <taxon>Candidatus Uabimicrobium</taxon>
    </lineage>
</organism>
<dbReference type="OrthoDB" id="41841at2"/>
<dbReference type="InterPro" id="IPR038331">
    <property type="entry name" value="DisA_sf"/>
</dbReference>
<proteinExistence type="predicted"/>
<evidence type="ECO:0000256" key="5">
    <source>
        <dbReference type="ARBA" id="ARBA00022840"/>
    </source>
</evidence>
<keyword evidence="5" id="KW-0067">ATP-binding</keyword>
<dbReference type="EMBL" id="AP019860">
    <property type="protein sequence ID" value="BBM83307.1"/>
    <property type="molecule type" value="Genomic_DNA"/>
</dbReference>
<dbReference type="Gene3D" id="3.40.1700.10">
    <property type="entry name" value="DNA integrity scanning protein, DisA, N-terminal domain"/>
    <property type="match status" value="1"/>
</dbReference>
<evidence type="ECO:0000256" key="2">
    <source>
        <dbReference type="ARBA" id="ARBA00022679"/>
    </source>
</evidence>
<dbReference type="InterPro" id="IPR018906">
    <property type="entry name" value="DNA_integrity_scan_DisA_link"/>
</dbReference>
<protein>
    <submittedName>
        <fullName evidence="7">DNA integrity scanning protein DisA</fullName>
    </submittedName>
</protein>
<dbReference type="KEGG" id="uam:UABAM_01658"/>
<dbReference type="Proteomes" id="UP000326354">
    <property type="component" value="Chromosome"/>
</dbReference>
<dbReference type="InterPro" id="IPR003390">
    <property type="entry name" value="DNA_integrity_scan_DisA_N"/>
</dbReference>
<evidence type="ECO:0000313" key="8">
    <source>
        <dbReference type="Proteomes" id="UP000326354"/>
    </source>
</evidence>
<feature type="domain" description="DAC" evidence="6">
    <location>
        <begin position="8"/>
        <end position="146"/>
    </location>
</feature>
<sequence length="356" mass="40508">MTHSIDSGQTLLEAVKLLSPGTPLRDGVNLILQGGLGSLIVLSDTPEVLALTKGGFHIDCEYTPMRLFELSKMDGAIILSEDLKRIVRANANLVPDYEYTSEETGIRHQTGERFSKQTKKIVLSISERRKTLHLYIQDEKYMFRSVPILISSANQTMLALERHIKSLNLAIQTLHLLEIRDTVTLHDVITAIQYSEMARRTQMELNRHRIELGNEVVSLHLNSPEQEKVIEKGFLVIRDYYKSDKLTEEEVLKRLKKLDDQALLIEGNISLAMGFPRDINSYIEPIAPRGHRILSMIPRLSTYIIKNLIENFGSFTNIKSASIDSLKDIKGIGEVRAQLINKEILRIIYMAEKWST</sequence>
<name>A0A5S9IKQ0_UABAM</name>
<dbReference type="PANTHER" id="PTHR34185">
    <property type="entry name" value="DIADENYLATE CYCLASE"/>
    <property type="match status" value="1"/>
</dbReference>
<dbReference type="Gene3D" id="1.10.150.20">
    <property type="entry name" value="5' to 3' exonuclease, C-terminal subdomain"/>
    <property type="match status" value="1"/>
</dbReference>
<keyword evidence="3" id="KW-0548">Nucleotidyltransferase</keyword>
<dbReference type="AlphaFoldDB" id="A0A5S9IKQ0"/>
<keyword evidence="4" id="KW-0547">Nucleotide-binding</keyword>
<reference evidence="7 8" key="1">
    <citation type="submission" date="2019-08" db="EMBL/GenBank/DDBJ databases">
        <title>Complete genome sequence of Candidatus Uab amorphum.</title>
        <authorList>
            <person name="Shiratori T."/>
            <person name="Suzuki S."/>
            <person name="Kakizawa Y."/>
            <person name="Ishida K."/>
        </authorList>
    </citation>
    <scope>NUCLEOTIDE SEQUENCE [LARGE SCALE GENOMIC DNA]</scope>
    <source>
        <strain evidence="7 8">SRT547</strain>
    </source>
</reference>
<evidence type="ECO:0000256" key="3">
    <source>
        <dbReference type="ARBA" id="ARBA00022695"/>
    </source>
</evidence>
<comment type="catalytic activity">
    <reaction evidence="1">
        <text>2 ATP = 3',3'-c-di-AMP + 2 diphosphate</text>
        <dbReference type="Rhea" id="RHEA:35655"/>
        <dbReference type="ChEBI" id="CHEBI:30616"/>
        <dbReference type="ChEBI" id="CHEBI:33019"/>
        <dbReference type="ChEBI" id="CHEBI:71500"/>
        <dbReference type="EC" id="2.7.7.85"/>
    </reaction>
</comment>
<evidence type="ECO:0000313" key="7">
    <source>
        <dbReference type="EMBL" id="BBM83307.1"/>
    </source>
</evidence>
<evidence type="ECO:0000256" key="4">
    <source>
        <dbReference type="ARBA" id="ARBA00022741"/>
    </source>
</evidence>
<dbReference type="RefSeq" id="WP_151967513.1">
    <property type="nucleotide sequence ID" value="NZ_AP019860.1"/>
</dbReference>
<keyword evidence="8" id="KW-1185">Reference proteome</keyword>
<dbReference type="InterPro" id="IPR050338">
    <property type="entry name" value="DisA"/>
</dbReference>
<dbReference type="InterPro" id="IPR036888">
    <property type="entry name" value="DNA_integrity_DisA_N_sf"/>
</dbReference>
<keyword evidence="2" id="KW-0808">Transferase</keyword>
<dbReference type="Pfam" id="PF10635">
    <property type="entry name" value="DisA-linker"/>
    <property type="match status" value="1"/>
</dbReference>
<dbReference type="PANTHER" id="PTHR34185:SF3">
    <property type="entry name" value="DNA INTEGRITY SCANNING PROTEIN DISA"/>
    <property type="match status" value="1"/>
</dbReference>
<dbReference type="SUPFAM" id="SSF143597">
    <property type="entry name" value="YojJ-like"/>
    <property type="match status" value="1"/>
</dbReference>
<dbReference type="GO" id="GO:0004016">
    <property type="term" value="F:adenylate cyclase activity"/>
    <property type="evidence" value="ECO:0007669"/>
    <property type="project" value="TreeGrafter"/>
</dbReference>
<gene>
    <name evidence="7" type="ORF">UABAM_01658</name>
</gene>